<sequence>MPFTTGLITNTRAFGTAASTVAVNTRNITSTPITVLMEVYVVPPATNTLTLIYVTGFTLAGHSSDTREFSVAGDIAWEVQLDQSGILSEVAFSVFGLDEFGNLVHGQNIKVEDWMPITAFSSPL</sequence>
<dbReference type="KEGG" id="palb:EJC50_07270"/>
<proteinExistence type="predicted"/>
<dbReference type="OrthoDB" id="2645706at2"/>
<evidence type="ECO:0000313" key="2">
    <source>
        <dbReference type="Proteomes" id="UP000272528"/>
    </source>
</evidence>
<dbReference type="EMBL" id="CP034437">
    <property type="protein sequence ID" value="AZN39484.1"/>
    <property type="molecule type" value="Genomic_DNA"/>
</dbReference>
<protein>
    <submittedName>
        <fullName evidence="1">Uncharacterized protein</fullName>
    </submittedName>
</protein>
<organism evidence="1 2">
    <name type="scientific">Paenibacillus albus</name>
    <dbReference type="NCBI Taxonomy" id="2495582"/>
    <lineage>
        <taxon>Bacteria</taxon>
        <taxon>Bacillati</taxon>
        <taxon>Bacillota</taxon>
        <taxon>Bacilli</taxon>
        <taxon>Bacillales</taxon>
        <taxon>Paenibacillaceae</taxon>
        <taxon>Paenibacillus</taxon>
    </lineage>
</organism>
<dbReference type="Proteomes" id="UP000272528">
    <property type="component" value="Chromosome"/>
</dbReference>
<name>A0A3S9A1F8_9BACL</name>
<dbReference type="AlphaFoldDB" id="A0A3S9A1F8"/>
<reference evidence="2" key="1">
    <citation type="submission" date="2018-12" db="EMBL/GenBank/DDBJ databases">
        <title>Genome sequence of Peanibacillus sp.</title>
        <authorList>
            <person name="Subramani G."/>
            <person name="Srinivasan S."/>
            <person name="Kim M.K."/>
        </authorList>
    </citation>
    <scope>NUCLEOTIDE SEQUENCE [LARGE SCALE GENOMIC DNA]</scope>
    <source>
        <strain evidence="2">18JY67-1</strain>
    </source>
</reference>
<evidence type="ECO:0000313" key="1">
    <source>
        <dbReference type="EMBL" id="AZN39484.1"/>
    </source>
</evidence>
<keyword evidence="2" id="KW-1185">Reference proteome</keyword>
<gene>
    <name evidence="1" type="ORF">EJC50_07270</name>
</gene>
<dbReference type="RefSeq" id="WP_126014100.1">
    <property type="nucleotide sequence ID" value="NZ_CP034437.1"/>
</dbReference>
<accession>A0A3S9A1F8</accession>